<accession>A0ABU7TGN0</accession>
<comment type="caution">
    <text evidence="2">The sequence shown here is derived from an EMBL/GenBank/DDBJ whole genome shotgun (WGS) entry which is preliminary data.</text>
</comment>
<protein>
    <recommendedName>
        <fullName evidence="4">DUF222 domain-containing protein</fullName>
    </recommendedName>
</protein>
<proteinExistence type="predicted"/>
<name>A0ABU7TGN0_9HYPH</name>
<gene>
    <name evidence="2" type="ORF">MRSR164_24250</name>
</gene>
<organism evidence="2 3">
    <name type="scientific">Methylobacterium radiotolerans</name>
    <dbReference type="NCBI Taxonomy" id="31998"/>
    <lineage>
        <taxon>Bacteria</taxon>
        <taxon>Pseudomonadati</taxon>
        <taxon>Pseudomonadota</taxon>
        <taxon>Alphaproteobacteria</taxon>
        <taxon>Hyphomicrobiales</taxon>
        <taxon>Methylobacteriaceae</taxon>
        <taxon>Methylobacterium</taxon>
    </lineage>
</organism>
<feature type="compositionally biased region" description="Low complexity" evidence="1">
    <location>
        <begin position="136"/>
        <end position="147"/>
    </location>
</feature>
<keyword evidence="3" id="KW-1185">Reference proteome</keyword>
<evidence type="ECO:0000313" key="2">
    <source>
        <dbReference type="EMBL" id="MEE7459771.1"/>
    </source>
</evidence>
<dbReference type="Proteomes" id="UP001349262">
    <property type="component" value="Unassembled WGS sequence"/>
</dbReference>
<feature type="region of interest" description="Disordered" evidence="1">
    <location>
        <begin position="133"/>
        <end position="153"/>
    </location>
</feature>
<evidence type="ECO:0008006" key="4">
    <source>
        <dbReference type="Google" id="ProtNLM"/>
    </source>
</evidence>
<reference evidence="2 3" key="1">
    <citation type="journal article" date="2012" name="Genet. Mol. Biol.">
        <title>Analysis of 16S rRNA and mxaF genes revealing insights into Methylobacterium niche-specific plant association.</title>
        <authorList>
            <person name="Dourado M.N."/>
            <person name="Andreote F.D."/>
            <person name="Dini-Andreote F."/>
            <person name="Conti R."/>
            <person name="Araujo J.M."/>
            <person name="Araujo W.L."/>
        </authorList>
    </citation>
    <scope>NUCLEOTIDE SEQUENCE [LARGE SCALE GENOMIC DNA]</scope>
    <source>
        <strain evidence="2 3">SR1.6/4</strain>
    </source>
</reference>
<evidence type="ECO:0000256" key="1">
    <source>
        <dbReference type="SAM" id="MobiDB-lite"/>
    </source>
</evidence>
<evidence type="ECO:0000313" key="3">
    <source>
        <dbReference type="Proteomes" id="UP001349262"/>
    </source>
</evidence>
<dbReference type="EMBL" id="MLBY01000005">
    <property type="protein sequence ID" value="MEE7459771.1"/>
    <property type="molecule type" value="Genomic_DNA"/>
</dbReference>
<sequence length="153" mass="16129">MTASAPAARRTALAARLLREMEQAEQQGFGTSTVWLTREETDLICAALARSAAERDTARLDFLDRCATAMSARDGAERGWQLVIEQDRLLLGATAGLHGGSFGGSFGGALGPGGPHPSCRTAIDERVAELERARNAPATEEQGAARAARGRPP</sequence>